<dbReference type="EMBL" id="CP060828">
    <property type="protein sequence ID" value="QNP71710.1"/>
    <property type="molecule type" value="Genomic_DNA"/>
</dbReference>
<dbReference type="InterPro" id="IPR003959">
    <property type="entry name" value="ATPase_AAA_core"/>
</dbReference>
<dbReference type="Gene3D" id="3.40.50.300">
    <property type="entry name" value="P-loop containing nucleotide triphosphate hydrolases"/>
    <property type="match status" value="1"/>
</dbReference>
<accession>A0A7H0IFZ4</accession>
<dbReference type="Pfam" id="PF13304">
    <property type="entry name" value="AAA_21"/>
    <property type="match status" value="1"/>
</dbReference>
<dbReference type="InterPro" id="IPR051396">
    <property type="entry name" value="Bact_Antivir_Def_Nuclease"/>
</dbReference>
<dbReference type="AlphaFoldDB" id="A0A7H0IFZ4"/>
<evidence type="ECO:0000313" key="3">
    <source>
        <dbReference type="Proteomes" id="UP000516052"/>
    </source>
</evidence>
<name>A0A7H0IFZ4_9ACTN</name>
<dbReference type="GO" id="GO:0005524">
    <property type="term" value="F:ATP binding"/>
    <property type="evidence" value="ECO:0007669"/>
    <property type="project" value="InterPro"/>
</dbReference>
<gene>
    <name evidence="2" type="ORF">IAG44_21295</name>
</gene>
<dbReference type="PANTHER" id="PTHR43581">
    <property type="entry name" value="ATP/GTP PHOSPHATASE"/>
    <property type="match status" value="1"/>
</dbReference>
<dbReference type="RefSeq" id="WP_187748674.1">
    <property type="nucleotide sequence ID" value="NZ_CP060828.1"/>
</dbReference>
<protein>
    <submittedName>
        <fullName evidence="2">AAA family ATPase</fullName>
    </submittedName>
</protein>
<organism evidence="2 3">
    <name type="scientific">Streptomyces roseirectus</name>
    <dbReference type="NCBI Taxonomy" id="2768066"/>
    <lineage>
        <taxon>Bacteria</taxon>
        <taxon>Bacillati</taxon>
        <taxon>Actinomycetota</taxon>
        <taxon>Actinomycetes</taxon>
        <taxon>Kitasatosporales</taxon>
        <taxon>Streptomycetaceae</taxon>
        <taxon>Streptomyces</taxon>
    </lineage>
</organism>
<proteinExistence type="predicted"/>
<evidence type="ECO:0000313" key="2">
    <source>
        <dbReference type="EMBL" id="QNP71710.1"/>
    </source>
</evidence>
<dbReference type="Proteomes" id="UP000516052">
    <property type="component" value="Chromosome"/>
</dbReference>
<evidence type="ECO:0000259" key="1">
    <source>
        <dbReference type="Pfam" id="PF13304"/>
    </source>
</evidence>
<sequence>MEQLARAKESKRRLVDVQVEQLLGRFDHRVEFPAEQDFVILHGPNGIGKTKLLELINATFSGDMQKVAEIPFRAAYFKFDDENQIVIERPGQEALPGLGEDESSGISFNMLLKQPGGRVIPWSPPEAISPKDFPSSFLRAMERELPLRRVGASSWRDMAERDVLSTAQAYLRYRDYLPRIEIPGMDEMPDEMKEVISSISVHLIETQRLIDSDVYDPARRVREGERVRRPTVLEFSADFSRRLGEAMEENSEVSQKLDREFPRKILVSETSLSPEITEKAIRDRYSRQSKTREKLTQIAVLDTSGELPLPPRSLQDWEMRVLWTYLDNTEIKLDTFRSLLDRVELLREIVNSRFLYKELRLDRSGFRITTSGGREIGANRLSSGEQHELVMAYDLLFNVEPNSLVLIDEPEISLHVAWQKQFLSDIVRIAAITSSRFMVATHSPQIIHKYWSQTVGLEPGYGEFGRERL</sequence>
<feature type="domain" description="ATPase AAA-type core" evidence="1">
    <location>
        <begin position="330"/>
        <end position="447"/>
    </location>
</feature>
<reference evidence="2 3" key="1">
    <citation type="submission" date="2020-08" db="EMBL/GenBank/DDBJ databases">
        <title>A novel species.</title>
        <authorList>
            <person name="Gao J."/>
        </authorList>
    </citation>
    <scope>NUCLEOTIDE SEQUENCE [LARGE SCALE GENOMIC DNA]</scope>
    <source>
        <strain evidence="2 3">CRXT-G-22</strain>
    </source>
</reference>
<dbReference type="GO" id="GO:0016887">
    <property type="term" value="F:ATP hydrolysis activity"/>
    <property type="evidence" value="ECO:0007669"/>
    <property type="project" value="InterPro"/>
</dbReference>
<dbReference type="KEGG" id="sroi:IAG44_21295"/>
<dbReference type="InterPro" id="IPR027417">
    <property type="entry name" value="P-loop_NTPase"/>
</dbReference>
<dbReference type="PANTHER" id="PTHR43581:SF2">
    <property type="entry name" value="EXCINUCLEASE ATPASE SUBUNIT"/>
    <property type="match status" value="1"/>
</dbReference>
<keyword evidence="3" id="KW-1185">Reference proteome</keyword>
<dbReference type="SUPFAM" id="SSF52540">
    <property type="entry name" value="P-loop containing nucleoside triphosphate hydrolases"/>
    <property type="match status" value="1"/>
</dbReference>